<dbReference type="PROSITE" id="PS00041">
    <property type="entry name" value="HTH_ARAC_FAMILY_1"/>
    <property type="match status" value="1"/>
</dbReference>
<sequence>MPEARNEAVAAALTELSERFPHLHWDFRPDPSGGRTELISQWLGEADEDVMLCAFRGAHIDERFHRQDFFFLNFAYGGDYDALSARYNNRITLHCGDCYIGQPYSGYAMKKDGPEETTIVGLLIQKEAFFREYLEPLSADTALLRFFLEPQKNKYADEFIRLTLPDGSPIWQLLDLMLVEYVEKKDDSQKILKALTLSLLLYVARSYHADQEPARPTAAEALCDYIALHSDTVTLRSLASHFGYHPVYLSRLLPRLTGNHFSTLVTEARMRKAALFLDNTQLSIEKIAALLGYKDSSNFYRAYKSYYGTTPRQQA</sequence>
<evidence type="ECO:0000313" key="6">
    <source>
        <dbReference type="Proteomes" id="UP000606870"/>
    </source>
</evidence>
<dbReference type="EMBL" id="JACOGK010000038">
    <property type="protein sequence ID" value="MBC3537720.1"/>
    <property type="molecule type" value="Genomic_DNA"/>
</dbReference>
<evidence type="ECO:0000256" key="2">
    <source>
        <dbReference type="ARBA" id="ARBA00023125"/>
    </source>
</evidence>
<evidence type="ECO:0000313" key="5">
    <source>
        <dbReference type="EMBL" id="MBC3537720.1"/>
    </source>
</evidence>
<keyword evidence="2" id="KW-0238">DNA-binding</keyword>
<evidence type="ECO:0000259" key="4">
    <source>
        <dbReference type="PROSITE" id="PS01124"/>
    </source>
</evidence>
<dbReference type="PANTHER" id="PTHR43280:SF28">
    <property type="entry name" value="HTH-TYPE TRANSCRIPTIONAL ACTIVATOR RHAS"/>
    <property type="match status" value="1"/>
</dbReference>
<dbReference type="PROSITE" id="PS01124">
    <property type="entry name" value="HTH_ARAC_FAMILY_2"/>
    <property type="match status" value="1"/>
</dbReference>
<keyword evidence="3" id="KW-0804">Transcription</keyword>
<gene>
    <name evidence="5" type="ORF">H8J70_10755</name>
</gene>
<dbReference type="PANTHER" id="PTHR43280">
    <property type="entry name" value="ARAC-FAMILY TRANSCRIPTIONAL REGULATOR"/>
    <property type="match status" value="1"/>
</dbReference>
<dbReference type="InterPro" id="IPR018060">
    <property type="entry name" value="HTH_AraC"/>
</dbReference>
<evidence type="ECO:0000256" key="1">
    <source>
        <dbReference type="ARBA" id="ARBA00023015"/>
    </source>
</evidence>
<dbReference type="Gene3D" id="1.10.10.60">
    <property type="entry name" value="Homeodomain-like"/>
    <property type="match status" value="2"/>
</dbReference>
<organism evidence="5 6">
    <name type="scientific">Megasphaera hominis</name>
    <dbReference type="NCBI Taxonomy" id="159836"/>
    <lineage>
        <taxon>Bacteria</taxon>
        <taxon>Bacillati</taxon>
        <taxon>Bacillota</taxon>
        <taxon>Negativicutes</taxon>
        <taxon>Veillonellales</taxon>
        <taxon>Veillonellaceae</taxon>
        <taxon>Megasphaera</taxon>
    </lineage>
</organism>
<accession>A0ABR6VLP3</accession>
<reference evidence="5 6" key="1">
    <citation type="submission" date="2020-08" db="EMBL/GenBank/DDBJ databases">
        <authorList>
            <person name="Liu C."/>
            <person name="Sun Q."/>
        </authorList>
    </citation>
    <scope>NUCLEOTIDE SEQUENCE [LARGE SCALE GENOMIC DNA]</scope>
    <source>
        <strain evidence="5 6">NSJ-59</strain>
    </source>
</reference>
<keyword evidence="1" id="KW-0805">Transcription regulation</keyword>
<dbReference type="RefSeq" id="WP_186504294.1">
    <property type="nucleotide sequence ID" value="NZ_JACOGK010000038.1"/>
</dbReference>
<proteinExistence type="predicted"/>
<dbReference type="SMART" id="SM00342">
    <property type="entry name" value="HTH_ARAC"/>
    <property type="match status" value="1"/>
</dbReference>
<dbReference type="Pfam" id="PF12833">
    <property type="entry name" value="HTH_18"/>
    <property type="match status" value="1"/>
</dbReference>
<evidence type="ECO:0000256" key="3">
    <source>
        <dbReference type="ARBA" id="ARBA00023163"/>
    </source>
</evidence>
<dbReference type="Proteomes" id="UP000606870">
    <property type="component" value="Unassembled WGS sequence"/>
</dbReference>
<dbReference type="SUPFAM" id="SSF46689">
    <property type="entry name" value="Homeodomain-like"/>
    <property type="match status" value="1"/>
</dbReference>
<comment type="caution">
    <text evidence="5">The sequence shown here is derived from an EMBL/GenBank/DDBJ whole genome shotgun (WGS) entry which is preliminary data.</text>
</comment>
<keyword evidence="6" id="KW-1185">Reference proteome</keyword>
<dbReference type="InterPro" id="IPR018062">
    <property type="entry name" value="HTH_AraC-typ_CS"/>
</dbReference>
<protein>
    <submittedName>
        <fullName evidence="5">Helix-turn-helix transcriptional regulator</fullName>
    </submittedName>
</protein>
<name>A0ABR6VLP3_9FIRM</name>
<feature type="domain" description="HTH araC/xylS-type" evidence="4">
    <location>
        <begin position="220"/>
        <end position="315"/>
    </location>
</feature>
<dbReference type="InterPro" id="IPR009057">
    <property type="entry name" value="Homeodomain-like_sf"/>
</dbReference>